<dbReference type="GO" id="GO:0015227">
    <property type="term" value="F:O-acyl-L-carnitine transmembrane transporter activity"/>
    <property type="evidence" value="ECO:0007669"/>
    <property type="project" value="TreeGrafter"/>
</dbReference>
<dbReference type="GO" id="GO:1902603">
    <property type="term" value="P:carnitine transmembrane transport"/>
    <property type="evidence" value="ECO:0007669"/>
    <property type="project" value="TreeGrafter"/>
</dbReference>
<feature type="transmembrane region" description="Helical" evidence="11">
    <location>
        <begin position="43"/>
        <end position="60"/>
    </location>
</feature>
<dbReference type="Pfam" id="PF00153">
    <property type="entry name" value="Mito_carr"/>
    <property type="match status" value="3"/>
</dbReference>
<dbReference type="PANTHER" id="PTHR45624">
    <property type="entry name" value="MITOCHONDRIAL BASIC AMINO ACIDS TRANSPORTER-RELATED"/>
    <property type="match status" value="1"/>
</dbReference>
<feature type="transmembrane region" description="Helical" evidence="11">
    <location>
        <begin position="120"/>
        <end position="140"/>
    </location>
</feature>
<keyword evidence="6 11" id="KW-1133">Transmembrane helix</keyword>
<sequence>MVTLTFGALFFGVLSFAEVAGLLLLCIVPLFSVFYDLTLQPKSAYSPAFFSVAFAVWAYYSKPSLFNFISGGVGGVFLAFVGQPMDNVKTKLQTSKKFSGTWECLQHIIRVDGVAGLYKGLSAPLVGNAPVFAICFWGYAIGADMVRLLTGKASDEALGLWEIALAGGFSAVPTTVLMAPMERIKLILQTQPGPKDEPHEEGDMAKPREMPYFDSMTDCATWLVRNQGIGSLFKGWELTLLRDVPGSVAYFAVYEVVKDVLSGGDPAKLALWMTLCAGGLAGCALWLVAIPPDALKTRYTTAHEGHYSGISAVYKELMAEGGFGALYSGITPVLLRAFPANAACFVGVELAKAVLAQF</sequence>
<dbReference type="GO" id="GO:0006839">
    <property type="term" value="P:mitochondrial transport"/>
    <property type="evidence" value="ECO:0007669"/>
    <property type="project" value="TreeGrafter"/>
</dbReference>
<dbReference type="Gene3D" id="1.50.40.10">
    <property type="entry name" value="Mitochondrial carrier domain"/>
    <property type="match status" value="2"/>
</dbReference>
<evidence type="ECO:0000256" key="7">
    <source>
        <dbReference type="ARBA" id="ARBA00023128"/>
    </source>
</evidence>
<dbReference type="PROSITE" id="PS50920">
    <property type="entry name" value="SOLCAR"/>
    <property type="match status" value="3"/>
</dbReference>
<evidence type="ECO:0000256" key="4">
    <source>
        <dbReference type="ARBA" id="ARBA00022692"/>
    </source>
</evidence>
<dbReference type="EMBL" id="HBIU01058522">
    <property type="protein sequence ID" value="CAE0651446.1"/>
    <property type="molecule type" value="Transcribed_RNA"/>
</dbReference>
<evidence type="ECO:0000256" key="8">
    <source>
        <dbReference type="ARBA" id="ARBA00023136"/>
    </source>
</evidence>
<feature type="transmembrane region" description="Helical" evidence="11">
    <location>
        <begin position="160"/>
        <end position="179"/>
    </location>
</feature>
<keyword evidence="8 9" id="KW-0472">Membrane</keyword>
<protein>
    <submittedName>
        <fullName evidence="12">Uncharacterized protein</fullName>
    </submittedName>
</protein>
<evidence type="ECO:0000313" key="12">
    <source>
        <dbReference type="EMBL" id="CAE0651446.1"/>
    </source>
</evidence>
<feature type="transmembrane region" description="Helical" evidence="11">
    <location>
        <begin position="66"/>
        <end position="82"/>
    </location>
</feature>
<keyword evidence="3 10" id="KW-0813">Transport</keyword>
<feature type="repeat" description="Solcar" evidence="9">
    <location>
        <begin position="158"/>
        <end position="260"/>
    </location>
</feature>
<feature type="transmembrane region" description="Helical" evidence="11">
    <location>
        <begin position="269"/>
        <end position="289"/>
    </location>
</feature>
<dbReference type="InterPro" id="IPR018108">
    <property type="entry name" value="MCP_transmembrane"/>
</dbReference>
<keyword evidence="5" id="KW-0677">Repeat</keyword>
<gene>
    <name evidence="12" type="ORF">HAKA00212_LOCUS25445</name>
</gene>
<evidence type="ECO:0000256" key="10">
    <source>
        <dbReference type="RuleBase" id="RU000488"/>
    </source>
</evidence>
<feature type="repeat" description="Solcar" evidence="9">
    <location>
        <begin position="269"/>
        <end position="354"/>
    </location>
</feature>
<dbReference type="InterPro" id="IPR023395">
    <property type="entry name" value="MCP_dom_sf"/>
</dbReference>
<dbReference type="AlphaFoldDB" id="A0A7S3YH48"/>
<evidence type="ECO:0000256" key="9">
    <source>
        <dbReference type="PROSITE-ProRule" id="PRU00282"/>
    </source>
</evidence>
<evidence type="ECO:0000256" key="2">
    <source>
        <dbReference type="ARBA" id="ARBA00006375"/>
    </source>
</evidence>
<feature type="transmembrane region" description="Helical" evidence="11">
    <location>
        <begin position="6"/>
        <end position="31"/>
    </location>
</feature>
<keyword evidence="7" id="KW-0496">Mitochondrion</keyword>
<reference evidence="12" key="1">
    <citation type="submission" date="2021-01" db="EMBL/GenBank/DDBJ databases">
        <authorList>
            <person name="Corre E."/>
            <person name="Pelletier E."/>
            <person name="Niang G."/>
            <person name="Scheremetjew M."/>
            <person name="Finn R."/>
            <person name="Kale V."/>
            <person name="Holt S."/>
            <person name="Cochrane G."/>
            <person name="Meng A."/>
            <person name="Brown T."/>
            <person name="Cohen L."/>
        </authorList>
    </citation>
    <scope>NUCLEOTIDE SEQUENCE</scope>
    <source>
        <strain evidence="12">CCMP3107</strain>
    </source>
</reference>
<dbReference type="InterPro" id="IPR050567">
    <property type="entry name" value="Mitochondrial_Carrier"/>
</dbReference>
<evidence type="ECO:0000256" key="1">
    <source>
        <dbReference type="ARBA" id="ARBA00004225"/>
    </source>
</evidence>
<comment type="similarity">
    <text evidence="2 10">Belongs to the mitochondrial carrier (TC 2.A.29) family.</text>
</comment>
<feature type="repeat" description="Solcar" evidence="9">
    <location>
        <begin position="62"/>
        <end position="145"/>
    </location>
</feature>
<dbReference type="GO" id="GO:0031966">
    <property type="term" value="C:mitochondrial membrane"/>
    <property type="evidence" value="ECO:0007669"/>
    <property type="project" value="UniProtKB-SubCell"/>
</dbReference>
<organism evidence="12">
    <name type="scientific">Heterosigma akashiwo</name>
    <name type="common">Chromophytic alga</name>
    <name type="synonym">Heterosigma carterae</name>
    <dbReference type="NCBI Taxonomy" id="2829"/>
    <lineage>
        <taxon>Eukaryota</taxon>
        <taxon>Sar</taxon>
        <taxon>Stramenopiles</taxon>
        <taxon>Ochrophyta</taxon>
        <taxon>Raphidophyceae</taxon>
        <taxon>Chattonellales</taxon>
        <taxon>Chattonellaceae</taxon>
        <taxon>Heterosigma</taxon>
    </lineage>
</organism>
<comment type="subcellular location">
    <subcellularLocation>
        <location evidence="1">Mitochondrion membrane</location>
        <topology evidence="1">Multi-pass membrane protein</topology>
    </subcellularLocation>
</comment>
<evidence type="ECO:0000256" key="3">
    <source>
        <dbReference type="ARBA" id="ARBA00022448"/>
    </source>
</evidence>
<evidence type="ECO:0000256" key="6">
    <source>
        <dbReference type="ARBA" id="ARBA00022989"/>
    </source>
</evidence>
<evidence type="ECO:0000256" key="11">
    <source>
        <dbReference type="SAM" id="Phobius"/>
    </source>
</evidence>
<accession>A0A7S3YH48</accession>
<name>A0A7S3YH48_HETAK</name>
<proteinExistence type="inferred from homology"/>
<evidence type="ECO:0000256" key="5">
    <source>
        <dbReference type="ARBA" id="ARBA00022737"/>
    </source>
</evidence>
<dbReference type="SUPFAM" id="SSF103506">
    <property type="entry name" value="Mitochondrial carrier"/>
    <property type="match status" value="1"/>
</dbReference>
<keyword evidence="4 9" id="KW-0812">Transmembrane</keyword>
<dbReference type="PANTHER" id="PTHR45624:SF4">
    <property type="entry name" value="CONGESTED-LIKE TRACHEA PROTEIN-RELATED"/>
    <property type="match status" value="1"/>
</dbReference>